<proteinExistence type="predicted"/>
<keyword evidence="1" id="KW-0472">Membrane</keyword>
<evidence type="ECO:0000313" key="2">
    <source>
        <dbReference type="EMBL" id="CAE0675259.1"/>
    </source>
</evidence>
<dbReference type="AlphaFoldDB" id="A0A7S3Z8F2"/>
<keyword evidence="1" id="KW-0812">Transmembrane</keyword>
<accession>A0A7S3Z8F2</accession>
<sequence length="200" mass="21814">MPPRRTRLCSKKKTRLRRQTSILTAKDMALSMKTNAAVRLPSARAAIKARARQQPRLRTVVVRASEEEVKSTEDAAPKSTIASPVSEPTPTFGSLMSFSGPVPELANGRLAMLGFSSAILLEKITGEKVFRLVQDLPLTVAFLAVTFIVATFIPLLKKETPEKKATGIFQANAEMWNGRAAMLGFALLLVIEANSKGPFF</sequence>
<name>A0A7S3Z8F2_9EUKA</name>
<evidence type="ECO:0000256" key="1">
    <source>
        <dbReference type="SAM" id="Phobius"/>
    </source>
</evidence>
<organism evidence="2">
    <name type="scientific">Lotharella globosa</name>
    <dbReference type="NCBI Taxonomy" id="91324"/>
    <lineage>
        <taxon>Eukaryota</taxon>
        <taxon>Sar</taxon>
        <taxon>Rhizaria</taxon>
        <taxon>Cercozoa</taxon>
        <taxon>Chlorarachniophyceae</taxon>
        <taxon>Lotharella</taxon>
    </lineage>
</organism>
<gene>
    <name evidence="2" type="ORF">LGLO00237_LOCUS27035</name>
</gene>
<feature type="transmembrane region" description="Helical" evidence="1">
    <location>
        <begin position="176"/>
        <end position="194"/>
    </location>
</feature>
<dbReference type="SUPFAM" id="SSF103511">
    <property type="entry name" value="Chlorophyll a-b binding protein"/>
    <property type="match status" value="2"/>
</dbReference>
<reference evidence="2" key="1">
    <citation type="submission" date="2021-01" db="EMBL/GenBank/DDBJ databases">
        <authorList>
            <person name="Corre E."/>
            <person name="Pelletier E."/>
            <person name="Niang G."/>
            <person name="Scheremetjew M."/>
            <person name="Finn R."/>
            <person name="Kale V."/>
            <person name="Holt S."/>
            <person name="Cochrane G."/>
            <person name="Meng A."/>
            <person name="Brown T."/>
            <person name="Cohen L."/>
        </authorList>
    </citation>
    <scope>NUCLEOTIDE SEQUENCE</scope>
    <source>
        <strain evidence="2">CCCM811</strain>
    </source>
</reference>
<feature type="transmembrane region" description="Helical" evidence="1">
    <location>
        <begin position="136"/>
        <end position="156"/>
    </location>
</feature>
<keyword evidence="1" id="KW-1133">Transmembrane helix</keyword>
<protein>
    <submittedName>
        <fullName evidence="2">Uncharacterized protein</fullName>
    </submittedName>
</protein>
<dbReference type="EMBL" id="HBIV01037959">
    <property type="protein sequence ID" value="CAE0675259.1"/>
    <property type="molecule type" value="Transcribed_RNA"/>
</dbReference>